<dbReference type="STRING" id="1513793.SAMN06296036_11298"/>
<dbReference type="PANTHER" id="PTHR12526">
    <property type="entry name" value="GLYCOSYLTRANSFERASE"/>
    <property type="match status" value="1"/>
</dbReference>
<dbReference type="GO" id="GO:0016757">
    <property type="term" value="F:glycosyltransferase activity"/>
    <property type="evidence" value="ECO:0007669"/>
    <property type="project" value="InterPro"/>
</dbReference>
<reference evidence="4" key="1">
    <citation type="submission" date="2017-04" db="EMBL/GenBank/DDBJ databases">
        <authorList>
            <person name="Varghese N."/>
            <person name="Submissions S."/>
        </authorList>
    </citation>
    <scope>NUCLEOTIDE SEQUENCE [LARGE SCALE GENOMIC DNA]</scope>
    <source>
        <strain evidence="4">RKEM611</strain>
    </source>
</reference>
<organism evidence="3 4">
    <name type="scientific">Pseudobacteriovorax antillogorgiicola</name>
    <dbReference type="NCBI Taxonomy" id="1513793"/>
    <lineage>
        <taxon>Bacteria</taxon>
        <taxon>Pseudomonadati</taxon>
        <taxon>Bdellovibrionota</taxon>
        <taxon>Oligoflexia</taxon>
        <taxon>Oligoflexales</taxon>
        <taxon>Pseudobacteriovoracaceae</taxon>
        <taxon>Pseudobacteriovorax</taxon>
    </lineage>
</organism>
<dbReference type="CDD" id="cd03801">
    <property type="entry name" value="GT4_PimA-like"/>
    <property type="match status" value="1"/>
</dbReference>
<feature type="domain" description="Glycosyltransferase subfamily 4-like N-terminal" evidence="2">
    <location>
        <begin position="33"/>
        <end position="145"/>
    </location>
</feature>
<protein>
    <submittedName>
        <fullName evidence="3">Glycosyltransferase involved in cell wall bisynthesis</fullName>
    </submittedName>
</protein>
<evidence type="ECO:0000313" key="3">
    <source>
        <dbReference type="EMBL" id="SMF40668.1"/>
    </source>
</evidence>
<evidence type="ECO:0000259" key="2">
    <source>
        <dbReference type="Pfam" id="PF13439"/>
    </source>
</evidence>
<dbReference type="InterPro" id="IPR001296">
    <property type="entry name" value="Glyco_trans_1"/>
</dbReference>
<dbReference type="PANTHER" id="PTHR12526:SF630">
    <property type="entry name" value="GLYCOSYLTRANSFERASE"/>
    <property type="match status" value="1"/>
</dbReference>
<feature type="domain" description="Glycosyl transferase family 1" evidence="1">
    <location>
        <begin position="161"/>
        <end position="321"/>
    </location>
</feature>
<keyword evidence="3" id="KW-0808">Transferase</keyword>
<dbReference type="Gene3D" id="3.40.50.2000">
    <property type="entry name" value="Glycogen Phosphorylase B"/>
    <property type="match status" value="2"/>
</dbReference>
<dbReference type="Pfam" id="PF00534">
    <property type="entry name" value="Glycos_transf_1"/>
    <property type="match status" value="1"/>
</dbReference>
<dbReference type="EMBL" id="FWZT01000012">
    <property type="protein sequence ID" value="SMF40668.1"/>
    <property type="molecule type" value="Genomic_DNA"/>
</dbReference>
<dbReference type="Pfam" id="PF13439">
    <property type="entry name" value="Glyco_transf_4"/>
    <property type="match status" value="1"/>
</dbReference>
<evidence type="ECO:0000313" key="4">
    <source>
        <dbReference type="Proteomes" id="UP000192907"/>
    </source>
</evidence>
<dbReference type="AlphaFoldDB" id="A0A1Y6C7A9"/>
<evidence type="ECO:0000259" key="1">
    <source>
        <dbReference type="Pfam" id="PF00534"/>
    </source>
</evidence>
<keyword evidence="4" id="KW-1185">Reference proteome</keyword>
<dbReference type="Proteomes" id="UP000192907">
    <property type="component" value="Unassembled WGS sequence"/>
</dbReference>
<dbReference type="SUPFAM" id="SSF53756">
    <property type="entry name" value="UDP-Glycosyltransferase/glycogen phosphorylase"/>
    <property type="match status" value="1"/>
</dbReference>
<sequence length="347" mass="38677">MRLLMEGGRNDAKWYLATPPDSVAATKLSSIATVLPTVFRGLQFLASARRLAGFCREQNIQIIDCQTSKAHSIALLIRKFNPLVKVVVHRRVDFTPSGSWINRKKYLSTAIDRYVSISDAIHEILQNYGIPDKRLSVVKSAVDPSPFRALDHETCRKKLAHELNLPSDIPWIINVAYHTEQKGMETLIRGLQKLKTRTPDFVCLLAGSGHLTEQLKIMTHEYRLDSQVRFLGIRKDVPELLVAGDIFALPSNYEGLGTSILDALHSRCAVAASRIGGIPEMIQHDRTGLLSEVGDDSQLAINLERLIRDPLTRRELAAAGEAFISDKFSIARMVEGNLAVYRDVLAT</sequence>
<dbReference type="InterPro" id="IPR028098">
    <property type="entry name" value="Glyco_trans_4-like_N"/>
</dbReference>
<gene>
    <name evidence="3" type="ORF">SAMN06296036_11298</name>
</gene>
<name>A0A1Y6C7A9_9BACT</name>
<dbReference type="RefSeq" id="WP_159455422.1">
    <property type="nucleotide sequence ID" value="NZ_FWZT01000012.1"/>
</dbReference>
<accession>A0A1Y6C7A9</accession>
<proteinExistence type="predicted"/>